<dbReference type="Pfam" id="PF09357">
    <property type="entry name" value="RteC"/>
    <property type="match status" value="1"/>
</dbReference>
<keyword evidence="2" id="KW-1185">Reference proteome</keyword>
<proteinExistence type="predicted"/>
<sequence>MIKKFSDGEFIRLRDGLADIAARQEPAHIRLADELACIAHSIDELDGFVGKNGFAGLCQEIDYYKNIYPTFQSLYVYQASLYRLEASLPDWDKRSLKKFYRERQQRLRQEVESEHIHYTYFKLGADDLDDLYFRKDPGRCSVLMPVLIEPLAYKAAPMSCLFARFRAAEMLYSHIEGRLQALQPVKEGKPRRKVQWTGPVIHLIELAYGIYLNAQVEGGNIGIVEFFGLLGEFFGVNLGIPKKGFDDLKKRKRLSKTHFTDQMREKLLQQMDDEDIWKPGS</sequence>
<evidence type="ECO:0000313" key="2">
    <source>
        <dbReference type="Proteomes" id="UP001500101"/>
    </source>
</evidence>
<name>A0ABP7Y7B3_9SPHI</name>
<reference evidence="2" key="1">
    <citation type="journal article" date="2019" name="Int. J. Syst. Evol. Microbiol.">
        <title>The Global Catalogue of Microorganisms (GCM) 10K type strain sequencing project: providing services to taxonomists for standard genome sequencing and annotation.</title>
        <authorList>
            <consortium name="The Broad Institute Genomics Platform"/>
            <consortium name="The Broad Institute Genome Sequencing Center for Infectious Disease"/>
            <person name="Wu L."/>
            <person name="Ma J."/>
        </authorList>
    </citation>
    <scope>NUCLEOTIDE SEQUENCE [LARGE SCALE GENOMIC DNA]</scope>
    <source>
        <strain evidence="2">JCM 16704</strain>
    </source>
</reference>
<dbReference type="Proteomes" id="UP001500101">
    <property type="component" value="Unassembled WGS sequence"/>
</dbReference>
<comment type="caution">
    <text evidence="1">The sequence shown here is derived from an EMBL/GenBank/DDBJ whole genome shotgun (WGS) entry which is preliminary data.</text>
</comment>
<evidence type="ECO:0008006" key="3">
    <source>
        <dbReference type="Google" id="ProtNLM"/>
    </source>
</evidence>
<accession>A0ABP7Y7B3</accession>
<organism evidence="1 2">
    <name type="scientific">Sphingobacterium kyonggiense</name>
    <dbReference type="NCBI Taxonomy" id="714075"/>
    <lineage>
        <taxon>Bacteria</taxon>
        <taxon>Pseudomonadati</taxon>
        <taxon>Bacteroidota</taxon>
        <taxon>Sphingobacteriia</taxon>
        <taxon>Sphingobacteriales</taxon>
        <taxon>Sphingobacteriaceae</taxon>
        <taxon>Sphingobacterium</taxon>
    </lineage>
</organism>
<evidence type="ECO:0000313" key="1">
    <source>
        <dbReference type="EMBL" id="GAA4131935.1"/>
    </source>
</evidence>
<dbReference type="EMBL" id="BAAAZI010000004">
    <property type="protein sequence ID" value="GAA4131935.1"/>
    <property type="molecule type" value="Genomic_DNA"/>
</dbReference>
<dbReference type="RefSeq" id="WP_344672859.1">
    <property type="nucleotide sequence ID" value="NZ_BAAAZI010000004.1"/>
</dbReference>
<gene>
    <name evidence="1" type="ORF">GCM10022216_02510</name>
</gene>
<protein>
    <recommendedName>
        <fullName evidence="3">RteC protein</fullName>
    </recommendedName>
</protein>
<dbReference type="InterPro" id="IPR018534">
    <property type="entry name" value="Tet_reg_excision_RteC"/>
</dbReference>